<evidence type="ECO:0000256" key="1">
    <source>
        <dbReference type="ARBA" id="ARBA00005564"/>
    </source>
</evidence>
<dbReference type="AlphaFoldDB" id="A0A0F7SMG3"/>
<organism evidence="2">
    <name type="scientific">Phaffia rhodozyma</name>
    <name type="common">Yeast</name>
    <name type="synonym">Xanthophyllomyces dendrorhous</name>
    <dbReference type="NCBI Taxonomy" id="264483"/>
    <lineage>
        <taxon>Eukaryota</taxon>
        <taxon>Fungi</taxon>
        <taxon>Dikarya</taxon>
        <taxon>Basidiomycota</taxon>
        <taxon>Agaricomycotina</taxon>
        <taxon>Tremellomycetes</taxon>
        <taxon>Cystofilobasidiales</taxon>
        <taxon>Mrakiaceae</taxon>
        <taxon>Phaffia</taxon>
    </lineage>
</organism>
<proteinExistence type="inferred from homology"/>
<dbReference type="Gene3D" id="2.130.10.10">
    <property type="entry name" value="YVTN repeat-like/Quinoprotein amine dehydrogenase"/>
    <property type="match status" value="1"/>
</dbReference>
<name>A0A0F7SMG3_PHARH</name>
<dbReference type="SUPFAM" id="SSF51004">
    <property type="entry name" value="C-terminal (heme d1) domain of cytochrome cd1-nitrite reductase"/>
    <property type="match status" value="1"/>
</dbReference>
<protein>
    <submittedName>
        <fullName evidence="2">WD40/YVTN repeat-like-containing domain</fullName>
    </submittedName>
</protein>
<dbReference type="InterPro" id="IPR015943">
    <property type="entry name" value="WD40/YVTN_repeat-like_dom_sf"/>
</dbReference>
<evidence type="ECO:0000313" key="2">
    <source>
        <dbReference type="EMBL" id="CDZ98813.1"/>
    </source>
</evidence>
<dbReference type="PANTHER" id="PTHR30344:SF1">
    <property type="entry name" value="6-PHOSPHOGLUCONOLACTONASE"/>
    <property type="match status" value="1"/>
</dbReference>
<dbReference type="InterPro" id="IPR050282">
    <property type="entry name" value="Cycloisomerase_2"/>
</dbReference>
<comment type="similarity">
    <text evidence="1">Belongs to the cycloisomerase 2 family.</text>
</comment>
<dbReference type="GO" id="GO:0017057">
    <property type="term" value="F:6-phosphogluconolactonase activity"/>
    <property type="evidence" value="ECO:0007669"/>
    <property type="project" value="TreeGrafter"/>
</dbReference>
<dbReference type="EMBL" id="LN483345">
    <property type="protein sequence ID" value="CDZ98813.1"/>
    <property type="molecule type" value="Genomic_DNA"/>
</dbReference>
<sequence>MSSTILLGSYTDSIHTVYFQPPSAPGVRDGKLTVGDSHKVMNSPSWVARHPTFDDLVYTVGEEDGKVAVIRVSADGKTFNVEATASTQGEGPAHCDIVANGAALAVANYLGSSVLLIPLLPTGLFSPEEDHTVVKLPFNPTDSPLRDLDRQEKPHPHQVVSVVVDGEFEVWSPDLGSDKVWRFKITTVDGKMGFKLKEDESLTGDEGGGPRHILVSSDAKQLYVLNELRPALLHYEIDSDTSAPVLKSNTSVLPPTLVGSIASDVPVLAAELLLVPTKQNKTIVASTRMITGRDVDALALFNLNEQSGEVSFTTHLFPRKGREFRGVGLSKDGQYIVASGQTDGWISVFGQDPSGEWVEVVEEQVQVEKPTGVLFI</sequence>
<dbReference type="Pfam" id="PF10282">
    <property type="entry name" value="Lactonase"/>
    <property type="match status" value="1"/>
</dbReference>
<reference evidence="2" key="1">
    <citation type="submission" date="2014-08" db="EMBL/GenBank/DDBJ databases">
        <authorList>
            <person name="Sharma Rahul"/>
            <person name="Thines Marco"/>
        </authorList>
    </citation>
    <scope>NUCLEOTIDE SEQUENCE</scope>
</reference>
<dbReference type="InterPro" id="IPR011048">
    <property type="entry name" value="Haem_d1_sf"/>
</dbReference>
<dbReference type="PANTHER" id="PTHR30344">
    <property type="entry name" value="6-PHOSPHOGLUCONOLACTONASE-RELATED"/>
    <property type="match status" value="1"/>
</dbReference>
<dbReference type="InterPro" id="IPR019405">
    <property type="entry name" value="Lactonase_7-beta_prop"/>
</dbReference>
<accession>A0A0F7SMG3</accession>